<dbReference type="NCBIfam" id="TIGR02550">
    <property type="entry name" value="flagell_flgL"/>
    <property type="match status" value="1"/>
</dbReference>
<dbReference type="AlphaFoldDB" id="A0AAW6SSW8"/>
<keyword evidence="7" id="KW-0969">Cilium</keyword>
<organism evidence="7 8">
    <name type="scientific">Heyndrickxia oleronia</name>
    <dbReference type="NCBI Taxonomy" id="38875"/>
    <lineage>
        <taxon>Bacteria</taxon>
        <taxon>Bacillati</taxon>
        <taxon>Bacillota</taxon>
        <taxon>Bacilli</taxon>
        <taxon>Bacillales</taxon>
        <taxon>Bacillaceae</taxon>
        <taxon>Heyndrickxia</taxon>
    </lineage>
</organism>
<feature type="domain" description="Flagellin C-terminal" evidence="6">
    <location>
        <begin position="215"/>
        <end position="297"/>
    </location>
</feature>
<evidence type="ECO:0000256" key="3">
    <source>
        <dbReference type="ARBA" id="ARBA00023143"/>
    </source>
</evidence>
<name>A0AAW6SSW8_9BACI</name>
<dbReference type="GO" id="GO:0009424">
    <property type="term" value="C:bacterial-type flagellum hook"/>
    <property type="evidence" value="ECO:0007669"/>
    <property type="project" value="InterPro"/>
</dbReference>
<keyword evidence="4" id="KW-0175">Coiled coil</keyword>
<evidence type="ECO:0000313" key="7">
    <source>
        <dbReference type="EMBL" id="MDH5161278.1"/>
    </source>
</evidence>
<dbReference type="Pfam" id="PF00700">
    <property type="entry name" value="Flagellin_C"/>
    <property type="match status" value="1"/>
</dbReference>
<gene>
    <name evidence="7" type="primary">flgL</name>
    <name evidence="7" type="ORF">P5X88_10030</name>
</gene>
<dbReference type="PANTHER" id="PTHR42792">
    <property type="entry name" value="FLAGELLIN"/>
    <property type="match status" value="1"/>
</dbReference>
<evidence type="ECO:0000313" key="8">
    <source>
        <dbReference type="Proteomes" id="UP001159179"/>
    </source>
</evidence>
<sequence>MRVTQSMLSNNFLKHLSNNYDKMGKIQEQMNTQKKITRPSDDPVVAMKGVAYRTNLTEVQQFKRNFTEAHNWLDNTDAALDQAKKALERIRQLTVQASNGTLEENQRASIAEEVKQLKSQIADIANTQVGDKYIFNGTDTLNPPTSVDANGNIVVKTPSNNNPVKLELANGVYIQVNSVNSDTNGIFNQELFDSMDKLITNLEADDQDALKQDLNNLDTHINNLVNERATVGARSNRIELMEDRIDQQEISVTKMMSKNEDADMEKVITDLITQEAVQRASLGVGARIIQPTLLDFLR</sequence>
<comment type="caution">
    <text evidence="7">The sequence shown here is derived from an EMBL/GenBank/DDBJ whole genome shotgun (WGS) entry which is preliminary data.</text>
</comment>
<comment type="similarity">
    <text evidence="2">Belongs to the bacterial flagellin family.</text>
</comment>
<keyword evidence="3" id="KW-0975">Bacterial flagellum</keyword>
<dbReference type="GO" id="GO:0071973">
    <property type="term" value="P:bacterial-type flagellum-dependent cell motility"/>
    <property type="evidence" value="ECO:0007669"/>
    <property type="project" value="InterPro"/>
</dbReference>
<proteinExistence type="inferred from homology"/>
<evidence type="ECO:0000259" key="5">
    <source>
        <dbReference type="Pfam" id="PF00669"/>
    </source>
</evidence>
<dbReference type="InterPro" id="IPR001492">
    <property type="entry name" value="Flagellin"/>
</dbReference>
<dbReference type="PANTHER" id="PTHR42792:SF1">
    <property type="entry name" value="FLAGELLAR HOOK-ASSOCIATED PROTEIN 3"/>
    <property type="match status" value="1"/>
</dbReference>
<dbReference type="EMBL" id="JAROYP010000005">
    <property type="protein sequence ID" value="MDH5161278.1"/>
    <property type="molecule type" value="Genomic_DNA"/>
</dbReference>
<keyword evidence="7" id="KW-0966">Cell projection</keyword>
<feature type="coiled-coil region" evidence="4">
    <location>
        <begin position="73"/>
        <end position="127"/>
    </location>
</feature>
<evidence type="ECO:0000256" key="2">
    <source>
        <dbReference type="ARBA" id="ARBA00005709"/>
    </source>
</evidence>
<feature type="domain" description="Flagellin N-terminal" evidence="5">
    <location>
        <begin position="5"/>
        <end position="140"/>
    </location>
</feature>
<evidence type="ECO:0000256" key="4">
    <source>
        <dbReference type="SAM" id="Coils"/>
    </source>
</evidence>
<protein>
    <submittedName>
        <fullName evidence="7">Flagellar hook-associated protein FlgL</fullName>
    </submittedName>
</protein>
<accession>A0AAW6SSW8</accession>
<evidence type="ECO:0000259" key="6">
    <source>
        <dbReference type="Pfam" id="PF00700"/>
    </source>
</evidence>
<keyword evidence="7" id="KW-0282">Flagellum</keyword>
<dbReference type="RefSeq" id="WP_280616579.1">
    <property type="nucleotide sequence ID" value="NZ_JAROYP010000005.1"/>
</dbReference>
<dbReference type="Pfam" id="PF00669">
    <property type="entry name" value="Flagellin_N"/>
    <property type="match status" value="1"/>
</dbReference>
<dbReference type="InterPro" id="IPR046358">
    <property type="entry name" value="Flagellin_C"/>
</dbReference>
<dbReference type="Proteomes" id="UP001159179">
    <property type="component" value="Unassembled WGS sequence"/>
</dbReference>
<reference evidence="7" key="1">
    <citation type="submission" date="2023-03" db="EMBL/GenBank/DDBJ databases">
        <title>Bacterial isolates from washroom surfaces on a university campus.</title>
        <authorList>
            <person name="Holman D.B."/>
            <person name="Gzyl K.E."/>
            <person name="Taheri A.E."/>
        </authorList>
    </citation>
    <scope>NUCLEOTIDE SEQUENCE</scope>
    <source>
        <strain evidence="7">RD03</strain>
    </source>
</reference>
<evidence type="ECO:0000256" key="1">
    <source>
        <dbReference type="ARBA" id="ARBA00004365"/>
    </source>
</evidence>
<dbReference type="GO" id="GO:0005198">
    <property type="term" value="F:structural molecule activity"/>
    <property type="evidence" value="ECO:0007669"/>
    <property type="project" value="InterPro"/>
</dbReference>
<dbReference type="InterPro" id="IPR013384">
    <property type="entry name" value="Flagell_FlgL"/>
</dbReference>
<comment type="subcellular location">
    <subcellularLocation>
        <location evidence="1">Bacterial flagellum</location>
    </subcellularLocation>
</comment>
<dbReference type="InterPro" id="IPR001029">
    <property type="entry name" value="Flagellin_N"/>
</dbReference>
<dbReference type="SUPFAM" id="SSF64518">
    <property type="entry name" value="Phase 1 flagellin"/>
    <property type="match status" value="1"/>
</dbReference>
<dbReference type="Gene3D" id="1.20.1330.10">
    <property type="entry name" value="f41 fragment of flagellin, N-terminal domain"/>
    <property type="match status" value="1"/>
</dbReference>